<dbReference type="Proteomes" id="UP001153954">
    <property type="component" value="Unassembled WGS sequence"/>
</dbReference>
<keyword evidence="2" id="KW-1185">Reference proteome</keyword>
<comment type="caution">
    <text evidence="1">The sequence shown here is derived from an EMBL/GenBank/DDBJ whole genome shotgun (WGS) entry which is preliminary data.</text>
</comment>
<name>A0AAU9VA02_EUPED</name>
<accession>A0AAU9VA02</accession>
<sequence>MLLVTCYLCTTQLTT</sequence>
<protein>
    <submittedName>
        <fullName evidence="1">Uncharacterized protein</fullName>
    </submittedName>
</protein>
<proteinExistence type="predicted"/>
<organism evidence="1 2">
    <name type="scientific">Euphydryas editha</name>
    <name type="common">Edith's checkerspot</name>
    <dbReference type="NCBI Taxonomy" id="104508"/>
    <lineage>
        <taxon>Eukaryota</taxon>
        <taxon>Metazoa</taxon>
        <taxon>Ecdysozoa</taxon>
        <taxon>Arthropoda</taxon>
        <taxon>Hexapoda</taxon>
        <taxon>Insecta</taxon>
        <taxon>Pterygota</taxon>
        <taxon>Neoptera</taxon>
        <taxon>Endopterygota</taxon>
        <taxon>Lepidoptera</taxon>
        <taxon>Glossata</taxon>
        <taxon>Ditrysia</taxon>
        <taxon>Papilionoidea</taxon>
        <taxon>Nymphalidae</taxon>
        <taxon>Nymphalinae</taxon>
        <taxon>Euphydryas</taxon>
    </lineage>
</organism>
<evidence type="ECO:0000313" key="1">
    <source>
        <dbReference type="EMBL" id="CAH2106943.1"/>
    </source>
</evidence>
<reference evidence="1" key="1">
    <citation type="submission" date="2022-03" db="EMBL/GenBank/DDBJ databases">
        <authorList>
            <person name="Tunstrom K."/>
        </authorList>
    </citation>
    <scope>NUCLEOTIDE SEQUENCE</scope>
</reference>
<dbReference type="EMBL" id="CAKOGL010000030">
    <property type="protein sequence ID" value="CAH2106943.1"/>
    <property type="molecule type" value="Genomic_DNA"/>
</dbReference>
<evidence type="ECO:0000313" key="2">
    <source>
        <dbReference type="Proteomes" id="UP001153954"/>
    </source>
</evidence>
<gene>
    <name evidence="1" type="ORF">EEDITHA_LOCUS21017</name>
</gene>